<dbReference type="EMBL" id="VRSV01000001">
    <property type="protein sequence ID" value="TXK12919.1"/>
    <property type="molecule type" value="Genomic_DNA"/>
</dbReference>
<keyword evidence="2" id="KW-1133">Transmembrane helix</keyword>
<dbReference type="InterPro" id="IPR025241">
    <property type="entry name" value="DUF4190"/>
</dbReference>
<sequence length="190" mass="19282">MAHSLAGGRNCLSLGDRGTRARAGLTPHPPAGTLVSAIERLDVSDENPNGSPAGAPASPPPPGYPGAAAPQAPYGAPAYPQPPQQQPYGYAAPYGYAPKTNSLAIVSLVSGIAAFVILPLIASIVAVITGHMSLKQLKTNGEAGRGMALTGTILGWVGIGFAVIGIILIVIWVMFIVGVASSGSSYYDYS</sequence>
<name>A0A5C8I3K5_9MICO</name>
<dbReference type="Pfam" id="PF13828">
    <property type="entry name" value="DUF4190"/>
    <property type="match status" value="1"/>
</dbReference>
<evidence type="ECO:0000256" key="2">
    <source>
        <dbReference type="SAM" id="Phobius"/>
    </source>
</evidence>
<organism evidence="4 5">
    <name type="scientific">Microbacterium hatanonis</name>
    <dbReference type="NCBI Taxonomy" id="404366"/>
    <lineage>
        <taxon>Bacteria</taxon>
        <taxon>Bacillati</taxon>
        <taxon>Actinomycetota</taxon>
        <taxon>Actinomycetes</taxon>
        <taxon>Micrococcales</taxon>
        <taxon>Microbacteriaceae</taxon>
        <taxon>Microbacterium</taxon>
    </lineage>
</organism>
<protein>
    <submittedName>
        <fullName evidence="4">DUF4190 domain-containing protein</fullName>
    </submittedName>
</protein>
<feature type="region of interest" description="Disordered" evidence="1">
    <location>
        <begin position="43"/>
        <end position="78"/>
    </location>
</feature>
<keyword evidence="2" id="KW-0472">Membrane</keyword>
<comment type="caution">
    <text evidence="4">The sequence shown here is derived from an EMBL/GenBank/DDBJ whole genome shotgun (WGS) entry which is preliminary data.</text>
</comment>
<feature type="compositionally biased region" description="Low complexity" evidence="1">
    <location>
        <begin position="65"/>
        <end position="78"/>
    </location>
</feature>
<gene>
    <name evidence="4" type="ORF">FVP77_05585</name>
</gene>
<accession>A0A5C8I3K5</accession>
<keyword evidence="2" id="KW-0812">Transmembrane</keyword>
<evidence type="ECO:0000259" key="3">
    <source>
        <dbReference type="Pfam" id="PF13828"/>
    </source>
</evidence>
<evidence type="ECO:0000313" key="5">
    <source>
        <dbReference type="Proteomes" id="UP000321034"/>
    </source>
</evidence>
<feature type="transmembrane region" description="Helical" evidence="2">
    <location>
        <begin position="103"/>
        <end position="132"/>
    </location>
</feature>
<reference evidence="4 5" key="1">
    <citation type="submission" date="2019-08" db="EMBL/GenBank/DDBJ databases">
        <authorList>
            <person name="Dong K."/>
        </authorList>
    </citation>
    <scope>NUCLEOTIDE SEQUENCE [LARGE SCALE GENOMIC DNA]</scope>
    <source>
        <strain evidence="4 5">JCM14558</strain>
    </source>
</reference>
<keyword evidence="5" id="KW-1185">Reference proteome</keyword>
<evidence type="ECO:0000256" key="1">
    <source>
        <dbReference type="SAM" id="MobiDB-lite"/>
    </source>
</evidence>
<dbReference type="Proteomes" id="UP000321034">
    <property type="component" value="Unassembled WGS sequence"/>
</dbReference>
<feature type="transmembrane region" description="Helical" evidence="2">
    <location>
        <begin position="153"/>
        <end position="180"/>
    </location>
</feature>
<dbReference type="OrthoDB" id="4374883at2"/>
<dbReference type="AlphaFoldDB" id="A0A5C8I3K5"/>
<evidence type="ECO:0000313" key="4">
    <source>
        <dbReference type="EMBL" id="TXK12919.1"/>
    </source>
</evidence>
<proteinExistence type="predicted"/>
<feature type="domain" description="DUF4190" evidence="3">
    <location>
        <begin position="103"/>
        <end position="164"/>
    </location>
</feature>